<proteinExistence type="predicted"/>
<protein>
    <submittedName>
        <fullName evidence="1">Uncharacterized protein</fullName>
    </submittedName>
</protein>
<feature type="non-terminal residue" evidence="1">
    <location>
        <position position="1"/>
    </location>
</feature>
<gene>
    <name evidence="1" type="ORF">HAX54_048871</name>
</gene>
<reference evidence="1 2" key="1">
    <citation type="journal article" date="2021" name="BMC Genomics">
        <title>Datura genome reveals duplications of psychoactive alkaloid biosynthetic genes and high mutation rate following tissue culture.</title>
        <authorList>
            <person name="Rajewski A."/>
            <person name="Carter-House D."/>
            <person name="Stajich J."/>
            <person name="Litt A."/>
        </authorList>
    </citation>
    <scope>NUCLEOTIDE SEQUENCE [LARGE SCALE GENOMIC DNA]</scope>
    <source>
        <strain evidence="1">AR-01</strain>
    </source>
</reference>
<evidence type="ECO:0000313" key="1">
    <source>
        <dbReference type="EMBL" id="MCE5167334.1"/>
    </source>
</evidence>
<keyword evidence="2" id="KW-1185">Reference proteome</keyword>
<feature type="non-terminal residue" evidence="1">
    <location>
        <position position="52"/>
    </location>
</feature>
<organism evidence="1 2">
    <name type="scientific">Datura stramonium</name>
    <name type="common">Jimsonweed</name>
    <name type="synonym">Common thornapple</name>
    <dbReference type="NCBI Taxonomy" id="4076"/>
    <lineage>
        <taxon>Eukaryota</taxon>
        <taxon>Viridiplantae</taxon>
        <taxon>Streptophyta</taxon>
        <taxon>Embryophyta</taxon>
        <taxon>Tracheophyta</taxon>
        <taxon>Spermatophyta</taxon>
        <taxon>Magnoliopsida</taxon>
        <taxon>eudicotyledons</taxon>
        <taxon>Gunneridae</taxon>
        <taxon>Pentapetalae</taxon>
        <taxon>asterids</taxon>
        <taxon>lamiids</taxon>
        <taxon>Solanales</taxon>
        <taxon>Solanaceae</taxon>
        <taxon>Solanoideae</taxon>
        <taxon>Datureae</taxon>
        <taxon>Datura</taxon>
    </lineage>
</organism>
<sequence>TEGASSVVSWGTLLGTVPGSDRAGSRVSWFRPPRLHRHLPEVVHKIVGVVPK</sequence>
<evidence type="ECO:0000313" key="2">
    <source>
        <dbReference type="Proteomes" id="UP000823775"/>
    </source>
</evidence>
<dbReference type="EMBL" id="JACEIK010081431">
    <property type="protein sequence ID" value="MCE5167334.1"/>
    <property type="molecule type" value="Genomic_DNA"/>
</dbReference>
<dbReference type="Proteomes" id="UP000823775">
    <property type="component" value="Unassembled WGS sequence"/>
</dbReference>
<name>A0ABS8YC40_DATST</name>
<comment type="caution">
    <text evidence="1">The sequence shown here is derived from an EMBL/GenBank/DDBJ whole genome shotgun (WGS) entry which is preliminary data.</text>
</comment>
<accession>A0ABS8YC40</accession>